<name>A0A3S9P4Z1_9BACT</name>
<feature type="domain" description="Alginate export" evidence="2">
    <location>
        <begin position="74"/>
        <end position="470"/>
    </location>
</feature>
<dbReference type="Proteomes" id="UP000267268">
    <property type="component" value="Chromosome 1"/>
</dbReference>
<evidence type="ECO:0000256" key="1">
    <source>
        <dbReference type="SAM" id="SignalP"/>
    </source>
</evidence>
<organism evidence="3 4">
    <name type="scientific">Flammeovirga pectinis</name>
    <dbReference type="NCBI Taxonomy" id="2494373"/>
    <lineage>
        <taxon>Bacteria</taxon>
        <taxon>Pseudomonadati</taxon>
        <taxon>Bacteroidota</taxon>
        <taxon>Cytophagia</taxon>
        <taxon>Cytophagales</taxon>
        <taxon>Flammeovirgaceae</taxon>
        <taxon>Flammeovirga</taxon>
    </lineage>
</organism>
<sequence length="487" mass="55738">MSNVRKYSTLFLILIIGFQVEAQDVNKDLQLPPYADRRYKENWKLSDWSDRDKRAKDWSDMIKTVPLSNNKKIWASFGGQVRGRYMPTINEEFSSQNSGLFTLRLRAHADVHFGTNFRLFAEGIYSNTTKDDGSRLGAGTPVTKGAFLNLFAEYKFKLYNKTNLGVWVGRRELQAGHERLLSPGNWLTTRRTFDGAGFYFGNEKDKLTAFVTRPVIPVPDGYTTRDENTTIWGVKYESSDIPYSTHAGFGIPSWSSFDRTYFEPYIYGLHRQNAVYEEGTANETRYTAGFLLAGPIKRIFNYEIEAMYQFGSFGDQKIAAYSITTEFGVSFPEVKLQPHIWLGFDYSSGDQNPNDGTLGTFNPLFPQVAQFFGEHGAMDRKNLTSLSANVDFTVFKIVKSRLTYWNFQRSSINDAVYNTSNGIMRSGNSNSRDLGDSMQLSTVISLSRHWEICATYNFWVPGQYFWDTQSGTAYTQHFFMITTQFTF</sequence>
<evidence type="ECO:0000259" key="2">
    <source>
        <dbReference type="Pfam" id="PF13372"/>
    </source>
</evidence>
<feature type="chain" id="PRO_5019446633" description="Alginate export domain-containing protein" evidence="1">
    <location>
        <begin position="23"/>
        <end position="487"/>
    </location>
</feature>
<keyword evidence="4" id="KW-1185">Reference proteome</keyword>
<evidence type="ECO:0000313" key="3">
    <source>
        <dbReference type="EMBL" id="AZQ63280.1"/>
    </source>
</evidence>
<evidence type="ECO:0000313" key="4">
    <source>
        <dbReference type="Proteomes" id="UP000267268"/>
    </source>
</evidence>
<accession>A0A3S9P4Z1</accession>
<dbReference type="RefSeq" id="WP_126615616.1">
    <property type="nucleotide sequence ID" value="NZ_CP034562.1"/>
</dbReference>
<reference evidence="3 4" key="1">
    <citation type="submission" date="2018-12" db="EMBL/GenBank/DDBJ databases">
        <title>Flammeovirga pectinis sp. nov., isolated from the gut of the Korean scallop, Patinopecten yessoensis.</title>
        <authorList>
            <person name="Bae J.-W."/>
            <person name="Jeong Y.-S."/>
            <person name="Kang W."/>
        </authorList>
    </citation>
    <scope>NUCLEOTIDE SEQUENCE [LARGE SCALE GENOMIC DNA]</scope>
    <source>
        <strain evidence="3 4">L12M1</strain>
    </source>
</reference>
<dbReference type="Gene3D" id="2.40.160.100">
    <property type="match status" value="1"/>
</dbReference>
<dbReference type="EMBL" id="CP034562">
    <property type="protein sequence ID" value="AZQ63280.1"/>
    <property type="molecule type" value="Genomic_DNA"/>
</dbReference>
<feature type="signal peptide" evidence="1">
    <location>
        <begin position="1"/>
        <end position="22"/>
    </location>
</feature>
<dbReference type="OrthoDB" id="311329at2"/>
<proteinExistence type="predicted"/>
<protein>
    <recommendedName>
        <fullName evidence="2">Alginate export domain-containing protein</fullName>
    </recommendedName>
</protein>
<dbReference type="InterPro" id="IPR053728">
    <property type="entry name" value="Alginate_Permeability_Chnl"/>
</dbReference>
<gene>
    <name evidence="3" type="ORF">EI427_13820</name>
</gene>
<dbReference type="Pfam" id="PF13372">
    <property type="entry name" value="Alginate_exp"/>
    <property type="match status" value="1"/>
</dbReference>
<dbReference type="AlphaFoldDB" id="A0A3S9P4Z1"/>
<dbReference type="KEGG" id="fll:EI427_13820"/>
<keyword evidence="1" id="KW-0732">Signal</keyword>
<dbReference type="InterPro" id="IPR025388">
    <property type="entry name" value="Alginate_export_dom"/>
</dbReference>